<dbReference type="InterPro" id="IPR055050">
    <property type="entry name" value="WsaF_C"/>
</dbReference>
<evidence type="ECO:0000313" key="2">
    <source>
        <dbReference type="EMBL" id="GGY29308.1"/>
    </source>
</evidence>
<evidence type="ECO:0000259" key="1">
    <source>
        <dbReference type="Pfam" id="PF22772"/>
    </source>
</evidence>
<dbReference type="RefSeq" id="WP_215796479.1">
    <property type="nucleotide sequence ID" value="NZ_BMYX01000029.1"/>
</dbReference>
<accession>A0A918P635</accession>
<protein>
    <recommendedName>
        <fullName evidence="1">WsaF C-terminal domain-containing protein</fullName>
    </recommendedName>
</protein>
<dbReference type="Pfam" id="PF22772">
    <property type="entry name" value="WsaF_C"/>
    <property type="match status" value="1"/>
</dbReference>
<keyword evidence="3" id="KW-1185">Reference proteome</keyword>
<reference evidence="2" key="2">
    <citation type="submission" date="2020-09" db="EMBL/GenBank/DDBJ databases">
        <authorList>
            <person name="Sun Q."/>
            <person name="Kim S."/>
        </authorList>
    </citation>
    <scope>NUCLEOTIDE SEQUENCE</scope>
    <source>
        <strain evidence="2">KCTC 32182</strain>
    </source>
</reference>
<evidence type="ECO:0000313" key="3">
    <source>
        <dbReference type="Proteomes" id="UP000645257"/>
    </source>
</evidence>
<feature type="domain" description="WsaF C-terminal" evidence="1">
    <location>
        <begin position="148"/>
        <end position="271"/>
    </location>
</feature>
<dbReference type="Gene3D" id="3.40.50.11090">
    <property type="match status" value="1"/>
</dbReference>
<name>A0A918P635_9NEIS</name>
<organism evidence="2 3">
    <name type="scientific">Paludibacterium paludis</name>
    <dbReference type="NCBI Taxonomy" id="1225769"/>
    <lineage>
        <taxon>Bacteria</taxon>
        <taxon>Pseudomonadati</taxon>
        <taxon>Pseudomonadota</taxon>
        <taxon>Betaproteobacteria</taxon>
        <taxon>Neisseriales</taxon>
        <taxon>Chromobacteriaceae</taxon>
        <taxon>Paludibacterium</taxon>
    </lineage>
</organism>
<dbReference type="AlphaFoldDB" id="A0A918P635"/>
<dbReference type="EMBL" id="BMYX01000029">
    <property type="protein sequence ID" value="GGY29308.1"/>
    <property type="molecule type" value="Genomic_DNA"/>
</dbReference>
<dbReference type="Proteomes" id="UP000645257">
    <property type="component" value="Unassembled WGS sequence"/>
</dbReference>
<reference evidence="2" key="1">
    <citation type="journal article" date="2014" name="Int. J. Syst. Evol. Microbiol.">
        <title>Complete genome sequence of Corynebacterium casei LMG S-19264T (=DSM 44701T), isolated from a smear-ripened cheese.</title>
        <authorList>
            <consortium name="US DOE Joint Genome Institute (JGI-PGF)"/>
            <person name="Walter F."/>
            <person name="Albersmeier A."/>
            <person name="Kalinowski J."/>
            <person name="Ruckert C."/>
        </authorList>
    </citation>
    <scope>NUCLEOTIDE SEQUENCE</scope>
    <source>
        <strain evidence="2">KCTC 32182</strain>
    </source>
</reference>
<sequence>MAYAKGLEIAGYECLLYLEGVGADGLARSDVQRNFGYLFEQVHYGWDDIAPADLVIATIWYSARIVRDLPFSCRKAYLVQDREALFYPVGYEALMAEQSYRYGLIPITVGYWLKTELQKRHGVQAYALNFGVDEQIYRPLDDEQREQAVCFIYQPDKPRRCARLGIDALGIVKHHAPNTKIYLYGSHKSEARNVWFSHTHMGLISPKDCNRLYNRCSVGLCLSASNPSRVPFEMAAAGLPVVELWGDSMLYDFRESMGILCEPTPESIAEGVLTILKDSDSPVGARKGRQQPSVDEVQEFVTVINHVIEGATPSVEDVLRRYSNPMIKSSPETARLPVEVTCRVNAPGNASLNRLHPVLRKLLGWGARIVRTRLLN</sequence>
<gene>
    <name evidence="2" type="ORF">GCM10011289_35430</name>
</gene>
<comment type="caution">
    <text evidence="2">The sequence shown here is derived from an EMBL/GenBank/DDBJ whole genome shotgun (WGS) entry which is preliminary data.</text>
</comment>
<proteinExistence type="predicted"/>
<dbReference type="Gene3D" id="3.40.50.2000">
    <property type="entry name" value="Glycogen Phosphorylase B"/>
    <property type="match status" value="1"/>
</dbReference>
<dbReference type="SUPFAM" id="SSF53756">
    <property type="entry name" value="UDP-Glycosyltransferase/glycogen phosphorylase"/>
    <property type="match status" value="1"/>
</dbReference>